<keyword evidence="1" id="KW-0304">Gas vesicle</keyword>
<dbReference type="PANTHER" id="PTHR36852">
    <property type="entry name" value="PROTEIN GVPL 2"/>
    <property type="match status" value="1"/>
</dbReference>
<evidence type="ECO:0000313" key="4">
    <source>
        <dbReference type="EMBL" id="RNJ50601.1"/>
    </source>
</evidence>
<dbReference type="Proteomes" id="UP000268623">
    <property type="component" value="Unassembled WGS sequence"/>
</dbReference>
<keyword evidence="5" id="KW-1185">Reference proteome</keyword>
<dbReference type="GO" id="GO:0031412">
    <property type="term" value="P:gas vesicle organization"/>
    <property type="evidence" value="ECO:0007669"/>
    <property type="project" value="InterPro"/>
</dbReference>
<organism evidence="4 5">
    <name type="scientific">Methylocystis hirsuta</name>
    <dbReference type="NCBI Taxonomy" id="369798"/>
    <lineage>
        <taxon>Bacteria</taxon>
        <taxon>Pseudomonadati</taxon>
        <taxon>Pseudomonadota</taxon>
        <taxon>Alphaproteobacteria</taxon>
        <taxon>Hyphomicrobiales</taxon>
        <taxon>Methylocystaceae</taxon>
        <taxon>Methylocystis</taxon>
    </lineage>
</organism>
<dbReference type="InterPro" id="IPR009430">
    <property type="entry name" value="GvpL/GvpF"/>
</dbReference>
<dbReference type="PANTHER" id="PTHR36852:SF1">
    <property type="entry name" value="PROTEIN GVPL 2"/>
    <property type="match status" value="1"/>
</dbReference>
<dbReference type="OrthoDB" id="5766050at2"/>
<protein>
    <recommendedName>
        <fullName evidence="6">Gas vesicle protein GvpFL</fullName>
    </recommendedName>
</protein>
<evidence type="ECO:0008006" key="6">
    <source>
        <dbReference type="Google" id="ProtNLM"/>
    </source>
</evidence>
<name>A0A3M9XRH7_9HYPH</name>
<comment type="caution">
    <text evidence="4">The sequence shown here is derived from an EMBL/GenBank/DDBJ whole genome shotgun (WGS) entry which is preliminary data.</text>
</comment>
<evidence type="ECO:0000256" key="3">
    <source>
        <dbReference type="ARBA" id="ARBA00035643"/>
    </source>
</evidence>
<comment type="subcellular location">
    <subcellularLocation>
        <location evidence="2">Gas vesicle</location>
    </subcellularLocation>
</comment>
<evidence type="ECO:0000256" key="2">
    <source>
        <dbReference type="ARBA" id="ARBA00035108"/>
    </source>
</evidence>
<accession>A0A3M9XRH7</accession>
<reference evidence="4 5" key="1">
    <citation type="submission" date="2018-08" db="EMBL/GenBank/DDBJ databases">
        <title>Genome sequence of Methylocystis hirsuta CSC1, a methanotroph able to accumulate PHAs.</title>
        <authorList>
            <person name="Bordel S."/>
            <person name="Rodriguez E."/>
            <person name="Gancedo J."/>
            <person name="Munoz R."/>
        </authorList>
    </citation>
    <scope>NUCLEOTIDE SEQUENCE [LARGE SCALE GENOMIC DNA]</scope>
    <source>
        <strain evidence="4 5">CSC1</strain>
    </source>
</reference>
<evidence type="ECO:0000256" key="1">
    <source>
        <dbReference type="ARBA" id="ARBA00022987"/>
    </source>
</evidence>
<dbReference type="RefSeq" id="WP_123176519.1">
    <property type="nucleotide sequence ID" value="NZ_QWDD01000001.1"/>
</dbReference>
<proteinExistence type="inferred from homology"/>
<gene>
    <name evidence="4" type="ORF">D1O30_14435</name>
</gene>
<dbReference type="GO" id="GO:0031411">
    <property type="term" value="C:gas vesicle"/>
    <property type="evidence" value="ECO:0007669"/>
    <property type="project" value="UniProtKB-SubCell"/>
</dbReference>
<dbReference type="AlphaFoldDB" id="A0A3M9XRH7"/>
<comment type="similarity">
    <text evidence="3">Belongs to the gas vesicle GvpF/GvpL family.</text>
</comment>
<dbReference type="EMBL" id="QWDD01000001">
    <property type="protein sequence ID" value="RNJ50601.1"/>
    <property type="molecule type" value="Genomic_DNA"/>
</dbReference>
<dbReference type="Pfam" id="PF06386">
    <property type="entry name" value="GvpL_GvpF"/>
    <property type="match status" value="1"/>
</dbReference>
<sequence length="281" mass="31276">MAEVESFPLAGSDADLPSAAAEEVICLFAFIECADSLEPPDEPPERRLLLHRVGAVVALIGVAPTADYCGADAERRLADVDWLAPRVRRHAEIMDWAMRRSPVFPVPFGTLYSNIASLTTFMRAHEATIADFFEAVADKEEWELRAVAQFDRPDILDKLACSAWPDWRELPKGARYMRLCRDRAALVDFGCAEAAAFVRDFVVELRPLTAGIRLQDVRRLPDSEGSRPIARYALLVPLSNVAAMRTRIEEIAADAARRDIAITLSGPWPPFSFRPDLKSPQ</sequence>
<evidence type="ECO:0000313" key="5">
    <source>
        <dbReference type="Proteomes" id="UP000268623"/>
    </source>
</evidence>